<organism evidence="3 4">
    <name type="scientific">Canavalia gladiata</name>
    <name type="common">Sword bean</name>
    <name type="synonym">Dolichos gladiatus</name>
    <dbReference type="NCBI Taxonomy" id="3824"/>
    <lineage>
        <taxon>Eukaryota</taxon>
        <taxon>Viridiplantae</taxon>
        <taxon>Streptophyta</taxon>
        <taxon>Embryophyta</taxon>
        <taxon>Tracheophyta</taxon>
        <taxon>Spermatophyta</taxon>
        <taxon>Magnoliopsida</taxon>
        <taxon>eudicotyledons</taxon>
        <taxon>Gunneridae</taxon>
        <taxon>Pentapetalae</taxon>
        <taxon>rosids</taxon>
        <taxon>fabids</taxon>
        <taxon>Fabales</taxon>
        <taxon>Fabaceae</taxon>
        <taxon>Papilionoideae</taxon>
        <taxon>50 kb inversion clade</taxon>
        <taxon>NPAAA clade</taxon>
        <taxon>indigoferoid/millettioid clade</taxon>
        <taxon>Phaseoleae</taxon>
        <taxon>Canavalia</taxon>
    </lineage>
</organism>
<keyword evidence="2" id="KW-0812">Transmembrane</keyword>
<comment type="caution">
    <text evidence="3">The sequence shown here is derived from an EMBL/GenBank/DDBJ whole genome shotgun (WGS) entry which is preliminary data.</text>
</comment>
<evidence type="ECO:0000313" key="4">
    <source>
        <dbReference type="Proteomes" id="UP001367508"/>
    </source>
</evidence>
<name>A0AAN9LYE9_CANGL</name>
<evidence type="ECO:0000256" key="2">
    <source>
        <dbReference type="SAM" id="Phobius"/>
    </source>
</evidence>
<keyword evidence="2" id="KW-1133">Transmembrane helix</keyword>
<evidence type="ECO:0000256" key="1">
    <source>
        <dbReference type="SAM" id="MobiDB-lite"/>
    </source>
</evidence>
<feature type="compositionally biased region" description="Basic residues" evidence="1">
    <location>
        <begin position="70"/>
        <end position="84"/>
    </location>
</feature>
<dbReference type="AlphaFoldDB" id="A0AAN9LYE9"/>
<dbReference type="Proteomes" id="UP001367508">
    <property type="component" value="Unassembled WGS sequence"/>
</dbReference>
<feature type="region of interest" description="Disordered" evidence="1">
    <location>
        <begin position="48"/>
        <end position="84"/>
    </location>
</feature>
<feature type="compositionally biased region" description="Polar residues" evidence="1">
    <location>
        <begin position="50"/>
        <end position="61"/>
    </location>
</feature>
<proteinExistence type="predicted"/>
<dbReference type="EMBL" id="JAYMYQ010000003">
    <property type="protein sequence ID" value="KAK7344369.1"/>
    <property type="molecule type" value="Genomic_DNA"/>
</dbReference>
<gene>
    <name evidence="3" type="ORF">VNO77_13893</name>
</gene>
<keyword evidence="2" id="KW-0472">Membrane</keyword>
<accession>A0AAN9LYE9</accession>
<evidence type="ECO:0000313" key="3">
    <source>
        <dbReference type="EMBL" id="KAK7344369.1"/>
    </source>
</evidence>
<keyword evidence="4" id="KW-1185">Reference proteome</keyword>
<protein>
    <submittedName>
        <fullName evidence="3">Uncharacterized protein</fullName>
    </submittedName>
</protein>
<sequence length="84" mass="9462">MEKKRNGAYHLCNVFGELPVTLSPYRYLTVILPLISFLFPLALVTPNPPLHNTKNTNTNRPQPFPPNPKIKSKASPKGHRQVTT</sequence>
<feature type="transmembrane region" description="Helical" evidence="2">
    <location>
        <begin position="25"/>
        <end position="44"/>
    </location>
</feature>
<reference evidence="3 4" key="1">
    <citation type="submission" date="2024-01" db="EMBL/GenBank/DDBJ databases">
        <title>The genomes of 5 underutilized Papilionoideae crops provide insights into root nodulation and disease resistanc.</title>
        <authorList>
            <person name="Jiang F."/>
        </authorList>
    </citation>
    <scope>NUCLEOTIDE SEQUENCE [LARGE SCALE GENOMIC DNA]</scope>
    <source>
        <strain evidence="3">LVBAO_FW01</strain>
        <tissue evidence="3">Leaves</tissue>
    </source>
</reference>